<dbReference type="AlphaFoldDB" id="A0A699HKT8"/>
<protein>
    <submittedName>
        <fullName evidence="1">Uncharacterized protein</fullName>
    </submittedName>
</protein>
<accession>A0A699HKT8</accession>
<dbReference type="EMBL" id="BKCJ010171417">
    <property type="protein sequence ID" value="GEY35194.1"/>
    <property type="molecule type" value="Genomic_DNA"/>
</dbReference>
<evidence type="ECO:0000313" key="1">
    <source>
        <dbReference type="EMBL" id="GEY35194.1"/>
    </source>
</evidence>
<gene>
    <name evidence="1" type="ORF">Tci_407168</name>
</gene>
<name>A0A699HKT8_TANCI</name>
<proteinExistence type="predicted"/>
<sequence>MELDFHLHQSGTKWHVLVVDFLSNRSRRIANNILQWVIFCQLIDEGEPAGSIALGAATASRTGEIARGGGLKYSSNNGKNTVSQSFFVGERLGVGEGCCGTSPELIYAGVGFTVNLGCAIGEHLSSRYPPKTNSLEDSTRRFPPKTRSRSVWSLMHGGRLIGRKPISFRDPSFTFVYIRYPFCGFDVVSRLRRLNLSMRIHLF</sequence>
<organism evidence="1">
    <name type="scientific">Tanacetum cinerariifolium</name>
    <name type="common">Dalmatian daisy</name>
    <name type="synonym">Chrysanthemum cinerariifolium</name>
    <dbReference type="NCBI Taxonomy" id="118510"/>
    <lineage>
        <taxon>Eukaryota</taxon>
        <taxon>Viridiplantae</taxon>
        <taxon>Streptophyta</taxon>
        <taxon>Embryophyta</taxon>
        <taxon>Tracheophyta</taxon>
        <taxon>Spermatophyta</taxon>
        <taxon>Magnoliopsida</taxon>
        <taxon>eudicotyledons</taxon>
        <taxon>Gunneridae</taxon>
        <taxon>Pentapetalae</taxon>
        <taxon>asterids</taxon>
        <taxon>campanulids</taxon>
        <taxon>Asterales</taxon>
        <taxon>Asteraceae</taxon>
        <taxon>Asteroideae</taxon>
        <taxon>Anthemideae</taxon>
        <taxon>Anthemidinae</taxon>
        <taxon>Tanacetum</taxon>
    </lineage>
</organism>
<comment type="caution">
    <text evidence="1">The sequence shown here is derived from an EMBL/GenBank/DDBJ whole genome shotgun (WGS) entry which is preliminary data.</text>
</comment>
<reference evidence="1" key="1">
    <citation type="journal article" date="2019" name="Sci. Rep.">
        <title>Draft genome of Tanacetum cinerariifolium, the natural source of mosquito coil.</title>
        <authorList>
            <person name="Yamashiro T."/>
            <person name="Shiraishi A."/>
            <person name="Satake H."/>
            <person name="Nakayama K."/>
        </authorList>
    </citation>
    <scope>NUCLEOTIDE SEQUENCE</scope>
</reference>